<dbReference type="Proteomes" id="UP000639403">
    <property type="component" value="Unassembled WGS sequence"/>
</dbReference>
<accession>A0A8H7TVG7</accession>
<evidence type="ECO:0000313" key="1">
    <source>
        <dbReference type="EMBL" id="KAF9795062.1"/>
    </source>
</evidence>
<organism evidence="1 2">
    <name type="scientific">Rhodonia placenta</name>
    <dbReference type="NCBI Taxonomy" id="104341"/>
    <lineage>
        <taxon>Eukaryota</taxon>
        <taxon>Fungi</taxon>
        <taxon>Dikarya</taxon>
        <taxon>Basidiomycota</taxon>
        <taxon>Agaricomycotina</taxon>
        <taxon>Agaricomycetes</taxon>
        <taxon>Polyporales</taxon>
        <taxon>Adustoporiaceae</taxon>
        <taxon>Rhodonia</taxon>
    </lineage>
</organism>
<gene>
    <name evidence="1" type="ORF">IEO21_11110</name>
</gene>
<name>A0A8H7TVG7_9APHY</name>
<sequence length="9" mass="947">MRAVGPSVM</sequence>
<proteinExistence type="predicted"/>
<evidence type="ECO:0000313" key="2">
    <source>
        <dbReference type="Proteomes" id="UP000639403"/>
    </source>
</evidence>
<dbReference type="EMBL" id="JADOXO010001548">
    <property type="protein sequence ID" value="KAF9795062.1"/>
    <property type="molecule type" value="Genomic_DNA"/>
</dbReference>
<protein>
    <submittedName>
        <fullName evidence="1">Uncharacterized protein</fullName>
    </submittedName>
</protein>
<reference evidence="1" key="1">
    <citation type="submission" date="2020-11" db="EMBL/GenBank/DDBJ databases">
        <authorList>
            <person name="Koelle M."/>
            <person name="Horta M.A.C."/>
            <person name="Nowrousian M."/>
            <person name="Ohm R.A."/>
            <person name="Benz P."/>
            <person name="Pilgard A."/>
        </authorList>
    </citation>
    <scope>NUCLEOTIDE SEQUENCE</scope>
    <source>
        <strain evidence="1">FPRL280</strain>
    </source>
</reference>
<reference evidence="1" key="2">
    <citation type="journal article" name="Front. Microbiol.">
        <title>Degradative Capacity of Two Strains of Rhodonia placenta: From Phenotype to Genotype.</title>
        <authorList>
            <person name="Kolle M."/>
            <person name="Horta M.A.C."/>
            <person name="Nowrousian M."/>
            <person name="Ohm R.A."/>
            <person name="Benz J.P."/>
            <person name="Pilgard A."/>
        </authorList>
    </citation>
    <scope>NUCLEOTIDE SEQUENCE</scope>
    <source>
        <strain evidence="1">FPRL280</strain>
    </source>
</reference>
<comment type="caution">
    <text evidence="1">The sequence shown here is derived from an EMBL/GenBank/DDBJ whole genome shotgun (WGS) entry which is preliminary data.</text>
</comment>